<feature type="domain" description="HTH tetR-type" evidence="3">
    <location>
        <begin position="8"/>
        <end position="68"/>
    </location>
</feature>
<keyword evidence="1 2" id="KW-0238">DNA-binding</keyword>
<dbReference type="SUPFAM" id="SSF46689">
    <property type="entry name" value="Homeodomain-like"/>
    <property type="match status" value="1"/>
</dbReference>
<dbReference type="PROSITE" id="PS50977">
    <property type="entry name" value="HTH_TETR_2"/>
    <property type="match status" value="1"/>
</dbReference>
<organism evidence="4 5">
    <name type="scientific">Paenibacillus illinoisensis</name>
    <dbReference type="NCBI Taxonomy" id="59845"/>
    <lineage>
        <taxon>Bacteria</taxon>
        <taxon>Bacillati</taxon>
        <taxon>Bacillota</taxon>
        <taxon>Bacilli</taxon>
        <taxon>Bacillales</taxon>
        <taxon>Paenibacillaceae</taxon>
        <taxon>Paenibacillus</taxon>
    </lineage>
</organism>
<evidence type="ECO:0000313" key="4">
    <source>
        <dbReference type="EMBL" id="MFK0522044.1"/>
    </source>
</evidence>
<dbReference type="InterPro" id="IPR039532">
    <property type="entry name" value="TetR_C_Firmicutes"/>
</dbReference>
<reference evidence="4 5" key="1">
    <citation type="submission" date="2024-11" db="EMBL/GenBank/DDBJ databases">
        <title>Identification and Characterization of a Novel Fosfomycin Bacillithiol Transferase FosB8 in Paenibacillus illinoisensis.</title>
        <authorList>
            <person name="Lu W."/>
        </authorList>
    </citation>
    <scope>NUCLEOTIDE SEQUENCE [LARGE SCALE GENOMIC DNA]</scope>
    <source>
        <strain evidence="4 5">WP77</strain>
    </source>
</reference>
<dbReference type="EMBL" id="JBIYSL010000001">
    <property type="protein sequence ID" value="MFK0522044.1"/>
    <property type="molecule type" value="Genomic_DNA"/>
</dbReference>
<feature type="DNA-binding region" description="H-T-H motif" evidence="2">
    <location>
        <begin position="31"/>
        <end position="50"/>
    </location>
</feature>
<dbReference type="RefSeq" id="WP_402872935.1">
    <property type="nucleotide sequence ID" value="NZ_JBIYSL010000001.1"/>
</dbReference>
<protein>
    <submittedName>
        <fullName evidence="4">TetR/AcrR family transcriptional regulator</fullName>
    </submittedName>
</protein>
<dbReference type="Proteomes" id="UP001618531">
    <property type="component" value="Unassembled WGS sequence"/>
</dbReference>
<gene>
    <name evidence="4" type="ORF">ACINKY_07490</name>
</gene>
<dbReference type="Gene3D" id="1.10.357.10">
    <property type="entry name" value="Tetracycline Repressor, domain 2"/>
    <property type="match status" value="1"/>
</dbReference>
<dbReference type="Pfam" id="PF14278">
    <property type="entry name" value="TetR_C_8"/>
    <property type="match status" value="1"/>
</dbReference>
<dbReference type="PANTHER" id="PTHR43479:SF7">
    <property type="entry name" value="TETR-FAMILY TRANSCRIPTIONAL REGULATOR"/>
    <property type="match status" value="1"/>
</dbReference>
<sequence>MKSDHRINYTKHVLQQSLLELLEEKPLNKITIKELCMKSNISRATFYAHYVDIYALITEIEKHIFSSFQLEEFLLNLDNDSFPTSLNLANILSLVKSHATFYKIFFNHHMHDGYMSKALVQLQSKITSYWVKKNIYSDQITADYAFVFCKNGVLAVIKEWLNKDALLQETPQATSEVINEILASVQKFASDTNNPG</sequence>
<evidence type="ECO:0000256" key="1">
    <source>
        <dbReference type="ARBA" id="ARBA00023125"/>
    </source>
</evidence>
<keyword evidence="5" id="KW-1185">Reference proteome</keyword>
<dbReference type="InterPro" id="IPR009057">
    <property type="entry name" value="Homeodomain-like_sf"/>
</dbReference>
<dbReference type="PANTHER" id="PTHR43479">
    <property type="entry name" value="ACREF/ENVCD OPERON REPRESSOR-RELATED"/>
    <property type="match status" value="1"/>
</dbReference>
<evidence type="ECO:0000313" key="5">
    <source>
        <dbReference type="Proteomes" id="UP001618531"/>
    </source>
</evidence>
<proteinExistence type="predicted"/>
<accession>A0ABW8HQW3</accession>
<name>A0ABW8HQW3_9BACL</name>
<evidence type="ECO:0000259" key="3">
    <source>
        <dbReference type="PROSITE" id="PS50977"/>
    </source>
</evidence>
<dbReference type="InterPro" id="IPR001647">
    <property type="entry name" value="HTH_TetR"/>
</dbReference>
<evidence type="ECO:0000256" key="2">
    <source>
        <dbReference type="PROSITE-ProRule" id="PRU00335"/>
    </source>
</evidence>
<dbReference type="InterPro" id="IPR050624">
    <property type="entry name" value="HTH-type_Tx_Regulator"/>
</dbReference>
<comment type="caution">
    <text evidence="4">The sequence shown here is derived from an EMBL/GenBank/DDBJ whole genome shotgun (WGS) entry which is preliminary data.</text>
</comment>